<evidence type="ECO:0000256" key="5">
    <source>
        <dbReference type="ARBA" id="ARBA00036066"/>
    </source>
</evidence>
<keyword evidence="11" id="KW-1185">Reference proteome</keyword>
<protein>
    <recommendedName>
        <fullName evidence="8">L-2-hydroxyglutarate dehydrogenase, mitochondrial</fullName>
        <ecNumber evidence="7">1.1.99.2</ecNumber>
    </recommendedName>
</protein>
<evidence type="ECO:0000256" key="3">
    <source>
        <dbReference type="ARBA" id="ARBA00022827"/>
    </source>
</evidence>
<dbReference type="SUPFAM" id="SSF51905">
    <property type="entry name" value="FAD/NAD(P)-binding domain"/>
    <property type="match status" value="1"/>
</dbReference>
<dbReference type="Proteomes" id="UP001162131">
    <property type="component" value="Unassembled WGS sequence"/>
</dbReference>
<accession>A0AAU9K6Y3</accession>
<dbReference type="PANTHER" id="PTHR43104">
    <property type="entry name" value="L-2-HYDROXYGLUTARATE DEHYDROGENASE, MITOCHONDRIAL"/>
    <property type="match status" value="1"/>
</dbReference>
<evidence type="ECO:0000256" key="2">
    <source>
        <dbReference type="ARBA" id="ARBA00022630"/>
    </source>
</evidence>
<gene>
    <name evidence="10" type="ORF">BSTOLATCC_MIC49344</name>
</gene>
<dbReference type="PANTHER" id="PTHR43104:SF2">
    <property type="entry name" value="L-2-HYDROXYGLUTARATE DEHYDROGENASE, MITOCHONDRIAL"/>
    <property type="match status" value="1"/>
</dbReference>
<dbReference type="Pfam" id="PF01266">
    <property type="entry name" value="DAO"/>
    <property type="match status" value="1"/>
</dbReference>
<organism evidence="10 11">
    <name type="scientific">Blepharisma stoltei</name>
    <dbReference type="NCBI Taxonomy" id="1481888"/>
    <lineage>
        <taxon>Eukaryota</taxon>
        <taxon>Sar</taxon>
        <taxon>Alveolata</taxon>
        <taxon>Ciliophora</taxon>
        <taxon>Postciliodesmatophora</taxon>
        <taxon>Heterotrichea</taxon>
        <taxon>Heterotrichida</taxon>
        <taxon>Blepharismidae</taxon>
        <taxon>Blepharisma</taxon>
    </lineage>
</organism>
<reference evidence="10" key="1">
    <citation type="submission" date="2021-09" db="EMBL/GenBank/DDBJ databases">
        <authorList>
            <consortium name="AG Swart"/>
            <person name="Singh M."/>
            <person name="Singh A."/>
            <person name="Seah K."/>
            <person name="Emmerich C."/>
        </authorList>
    </citation>
    <scope>NUCLEOTIDE SEQUENCE</scope>
    <source>
        <strain evidence="10">ATCC30299</strain>
    </source>
</reference>
<dbReference type="InterPro" id="IPR036188">
    <property type="entry name" value="FAD/NAD-bd_sf"/>
</dbReference>
<dbReference type="EC" id="1.1.99.2" evidence="7"/>
<keyword evidence="3" id="KW-0274">FAD</keyword>
<evidence type="ECO:0000313" key="10">
    <source>
        <dbReference type="EMBL" id="CAG9329723.1"/>
    </source>
</evidence>
<feature type="domain" description="FAD dependent oxidoreductase" evidence="9">
    <location>
        <begin position="4"/>
        <end position="274"/>
    </location>
</feature>
<evidence type="ECO:0000259" key="9">
    <source>
        <dbReference type="Pfam" id="PF01266"/>
    </source>
</evidence>
<comment type="similarity">
    <text evidence="6">Belongs to the L2HGDH family.</text>
</comment>
<evidence type="ECO:0000313" key="11">
    <source>
        <dbReference type="Proteomes" id="UP001162131"/>
    </source>
</evidence>
<evidence type="ECO:0000256" key="8">
    <source>
        <dbReference type="ARBA" id="ARBA00041137"/>
    </source>
</evidence>
<sequence>MNADFLIIGGGIIGLSMARVMSQSGKVVLIEKDFCGAHASGRNSAVVHAGIYYPNGSSKALHSVKGNALITEYCKSHGIKIQNIGKIIAPANDQEAEELKSLYDRGIKNGAPLKLIDYHEAKSIEPRIIPQQRYIWSPSTSIADNKGVIKALKQECEEKGVKIVEGCKFLSKADNLSTTIVETSKFPIEAKFVINCAGMYVDKIAKQFGFGLNYEILPIIGLYLDGNPGIKGFNTLIYPCPSPDLGLGVHTTNTVHGVYKLGPTATPALWREQYAWNHGFSLSEVLSSSNLYLRCLFSKNWKMYIKLFLREARKYQKSNIVADCNKLVSGVVREDYKHWGIPAMFPQLVDKRTYTFVDDFAVEGDEKSIHFLNIVSPGWTSSLSFTQEISKRILK</sequence>
<dbReference type="InterPro" id="IPR006076">
    <property type="entry name" value="FAD-dep_OxRdtase"/>
</dbReference>
<name>A0AAU9K6Y3_9CILI</name>
<dbReference type="AlphaFoldDB" id="A0AAU9K6Y3"/>
<evidence type="ECO:0000256" key="6">
    <source>
        <dbReference type="ARBA" id="ARBA00037941"/>
    </source>
</evidence>
<keyword evidence="2" id="KW-0285">Flavoprotein</keyword>
<comment type="cofactor">
    <cofactor evidence="1">
        <name>FAD</name>
        <dbReference type="ChEBI" id="CHEBI:57692"/>
    </cofactor>
</comment>
<dbReference type="Gene3D" id="3.50.50.60">
    <property type="entry name" value="FAD/NAD(P)-binding domain"/>
    <property type="match status" value="1"/>
</dbReference>
<keyword evidence="4" id="KW-0560">Oxidoreductase</keyword>
<evidence type="ECO:0000256" key="4">
    <source>
        <dbReference type="ARBA" id="ARBA00023002"/>
    </source>
</evidence>
<proteinExistence type="inferred from homology"/>
<evidence type="ECO:0000256" key="7">
    <source>
        <dbReference type="ARBA" id="ARBA00038878"/>
    </source>
</evidence>
<dbReference type="EMBL" id="CAJZBQ010000048">
    <property type="protein sequence ID" value="CAG9329723.1"/>
    <property type="molecule type" value="Genomic_DNA"/>
</dbReference>
<comment type="catalytic activity">
    <reaction evidence="5">
        <text>(S)-2-hydroxyglutarate + A = 2-oxoglutarate + AH2</text>
        <dbReference type="Rhea" id="RHEA:21252"/>
        <dbReference type="ChEBI" id="CHEBI:13193"/>
        <dbReference type="ChEBI" id="CHEBI:16782"/>
        <dbReference type="ChEBI" id="CHEBI:16810"/>
        <dbReference type="ChEBI" id="CHEBI:17499"/>
        <dbReference type="EC" id="1.1.99.2"/>
    </reaction>
</comment>
<dbReference type="Gene3D" id="3.30.9.10">
    <property type="entry name" value="D-Amino Acid Oxidase, subunit A, domain 2"/>
    <property type="match status" value="1"/>
</dbReference>
<evidence type="ECO:0000256" key="1">
    <source>
        <dbReference type="ARBA" id="ARBA00001974"/>
    </source>
</evidence>
<comment type="caution">
    <text evidence="10">The sequence shown here is derived from an EMBL/GenBank/DDBJ whole genome shotgun (WGS) entry which is preliminary data.</text>
</comment>
<dbReference type="GO" id="GO:0047545">
    <property type="term" value="F:(S)-2-hydroxyglutarate dehydrogenase activity"/>
    <property type="evidence" value="ECO:0007669"/>
    <property type="project" value="UniProtKB-EC"/>
</dbReference>